<dbReference type="RefSeq" id="WP_380747829.1">
    <property type="nucleotide sequence ID" value="NZ_JBHSRF010000006.1"/>
</dbReference>
<keyword evidence="2" id="KW-1185">Reference proteome</keyword>
<gene>
    <name evidence="1" type="ORF">ACFP1K_06170</name>
</gene>
<dbReference type="Proteomes" id="UP001596137">
    <property type="component" value="Unassembled WGS sequence"/>
</dbReference>
<evidence type="ECO:0000313" key="2">
    <source>
        <dbReference type="Proteomes" id="UP001596137"/>
    </source>
</evidence>
<sequence>MNTLSVSDHAPTFQGLTPEQAALTLTAFSVRFIRSWRENTLPTPIEVSSELAEILADNPISDIYQAMAMLLAEDGGCHPDDKAHFQWCSRAVAAALAGTAR</sequence>
<comment type="caution">
    <text evidence="1">The sequence shown here is derived from an EMBL/GenBank/DDBJ whole genome shotgun (WGS) entry which is preliminary data.</text>
</comment>
<reference evidence="2" key="1">
    <citation type="journal article" date="2019" name="Int. J. Syst. Evol. Microbiol.">
        <title>The Global Catalogue of Microorganisms (GCM) 10K type strain sequencing project: providing services to taxonomists for standard genome sequencing and annotation.</title>
        <authorList>
            <consortium name="The Broad Institute Genomics Platform"/>
            <consortium name="The Broad Institute Genome Sequencing Center for Infectious Disease"/>
            <person name="Wu L."/>
            <person name="Ma J."/>
        </authorList>
    </citation>
    <scope>NUCLEOTIDE SEQUENCE [LARGE SCALE GENOMIC DNA]</scope>
    <source>
        <strain evidence="2">JCM 30346</strain>
    </source>
</reference>
<dbReference type="EMBL" id="JBHSRF010000006">
    <property type="protein sequence ID" value="MFC6080737.1"/>
    <property type="molecule type" value="Genomic_DNA"/>
</dbReference>
<name>A0ABW1NDY2_9ACTN</name>
<accession>A0ABW1NDY2</accession>
<organism evidence="1 2">
    <name type="scientific">Sphaerisporangium aureirubrum</name>
    <dbReference type="NCBI Taxonomy" id="1544736"/>
    <lineage>
        <taxon>Bacteria</taxon>
        <taxon>Bacillati</taxon>
        <taxon>Actinomycetota</taxon>
        <taxon>Actinomycetes</taxon>
        <taxon>Streptosporangiales</taxon>
        <taxon>Streptosporangiaceae</taxon>
        <taxon>Sphaerisporangium</taxon>
    </lineage>
</organism>
<protein>
    <submittedName>
        <fullName evidence="1">Uncharacterized protein</fullName>
    </submittedName>
</protein>
<evidence type="ECO:0000313" key="1">
    <source>
        <dbReference type="EMBL" id="MFC6080737.1"/>
    </source>
</evidence>
<proteinExistence type="predicted"/>